<accession>A0A5P8E5V7</accession>
<keyword evidence="1" id="KW-0472">Membrane</keyword>
<dbReference type="RefSeq" id="WP_111898485.1">
    <property type="nucleotide sequence ID" value="NZ_CP033459.1"/>
</dbReference>
<gene>
    <name evidence="2" type="ORF">C7Y71_004360</name>
</gene>
<feature type="transmembrane region" description="Helical" evidence="1">
    <location>
        <begin position="120"/>
        <end position="140"/>
    </location>
</feature>
<protein>
    <recommendedName>
        <fullName evidence="4">DUF975 family protein</fullName>
    </recommendedName>
</protein>
<feature type="transmembrane region" description="Helical" evidence="1">
    <location>
        <begin position="146"/>
        <end position="170"/>
    </location>
</feature>
<dbReference type="EMBL" id="CP033459">
    <property type="protein sequence ID" value="QFQ12306.1"/>
    <property type="molecule type" value="Genomic_DNA"/>
</dbReference>
<keyword evidence="3" id="KW-1185">Reference proteome</keyword>
<evidence type="ECO:0000256" key="1">
    <source>
        <dbReference type="SAM" id="Phobius"/>
    </source>
</evidence>
<dbReference type="AlphaFoldDB" id="A0A5P8E5V7"/>
<feature type="transmembrane region" description="Helical" evidence="1">
    <location>
        <begin position="191"/>
        <end position="219"/>
    </location>
</feature>
<name>A0A5P8E5V7_9BACT</name>
<reference evidence="2 3" key="1">
    <citation type="submission" date="2018-11" db="EMBL/GenBank/DDBJ databases">
        <authorList>
            <person name="Na S.W."/>
            <person name="Baik M."/>
        </authorList>
    </citation>
    <scope>NUCLEOTIDE SEQUENCE [LARGE SCALE GENOMIC DNA]</scope>
    <source>
        <strain evidence="2 3">E39</strain>
    </source>
</reference>
<feature type="transmembrane region" description="Helical" evidence="1">
    <location>
        <begin position="30"/>
        <end position="54"/>
    </location>
</feature>
<keyword evidence="1" id="KW-1133">Transmembrane helix</keyword>
<evidence type="ECO:0000313" key="2">
    <source>
        <dbReference type="EMBL" id="QFQ12306.1"/>
    </source>
</evidence>
<feature type="transmembrane region" description="Helical" evidence="1">
    <location>
        <begin position="239"/>
        <end position="262"/>
    </location>
</feature>
<proteinExistence type="predicted"/>
<organism evidence="2 3">
    <name type="scientific">Pseudoprevotella muciniphila</name>
    <dbReference type="NCBI Taxonomy" id="2133944"/>
    <lineage>
        <taxon>Bacteria</taxon>
        <taxon>Pseudomonadati</taxon>
        <taxon>Bacteroidota</taxon>
        <taxon>Bacteroidia</taxon>
        <taxon>Bacteroidales</taxon>
        <taxon>Prevotellaceae</taxon>
        <taxon>Pseudoprevotella</taxon>
    </lineage>
</organism>
<sequence length="289" mass="32795">MKKIELYRIRTFSDIFEDSIQWLKDNRRAVLRYIVPVAGVCVVILSSVFLWAYIMSEEFYEIDFWDKTLFATFTIIFISLWLLPTMFFTLYDLYRQRENGLKDLSVKTFRKALPAMTRRMLAMPVAAIAIIAFIILLFGFETVLSFFILPIGIMAMPPLFIYPAVVALSGKESAGSIKETFSLGYSDYGTIFKVSVALLFFSIALFILSFTSLGIIVLIEDYLPDSLLHGVGEEIFKYAIFFITFALLTASAYFLALLALVVGAHTYGSIKESEEGISIDAKIENFENL</sequence>
<evidence type="ECO:0008006" key="4">
    <source>
        <dbReference type="Google" id="ProtNLM"/>
    </source>
</evidence>
<evidence type="ECO:0000313" key="3">
    <source>
        <dbReference type="Proteomes" id="UP000249375"/>
    </source>
</evidence>
<keyword evidence="1" id="KW-0812">Transmembrane</keyword>
<dbReference type="Proteomes" id="UP000249375">
    <property type="component" value="Chromosome"/>
</dbReference>
<dbReference type="KEGG" id="alq:C7Y71_004360"/>
<feature type="transmembrane region" description="Helical" evidence="1">
    <location>
        <begin position="69"/>
        <end position="94"/>
    </location>
</feature>